<comment type="caution">
    <text evidence="2">The sequence shown here is derived from an EMBL/GenBank/DDBJ whole genome shotgun (WGS) entry which is preliminary data.</text>
</comment>
<dbReference type="RefSeq" id="WP_021711834.1">
    <property type="nucleotide sequence ID" value="NZ_BATL01000124.1"/>
</dbReference>
<dbReference type="Proteomes" id="UP000016567">
    <property type="component" value="Unassembled WGS sequence"/>
</dbReference>
<dbReference type="EMBL" id="BATL01000124">
    <property type="protein sequence ID" value="GAD78100.1"/>
    <property type="molecule type" value="Genomic_DNA"/>
</dbReference>
<dbReference type="AlphaFoldDB" id="U3ADW0"/>
<organism evidence="2 3">
    <name type="scientific">Vibrio azureus NBRC 104587</name>
    <dbReference type="NCBI Taxonomy" id="1219077"/>
    <lineage>
        <taxon>Bacteria</taxon>
        <taxon>Pseudomonadati</taxon>
        <taxon>Pseudomonadota</taxon>
        <taxon>Gammaproteobacteria</taxon>
        <taxon>Vibrionales</taxon>
        <taxon>Vibrionaceae</taxon>
        <taxon>Vibrio</taxon>
    </lineage>
</organism>
<reference evidence="2 3" key="1">
    <citation type="submission" date="2013-09" db="EMBL/GenBank/DDBJ databases">
        <title>Whole genome shotgun sequence of Vibrio azureus NBRC 104587.</title>
        <authorList>
            <person name="Isaki S."/>
            <person name="Hosoyama A."/>
            <person name="Numata M."/>
            <person name="Hashimoto M."/>
            <person name="Hosoyama Y."/>
            <person name="Tsuchikane K."/>
            <person name="Noguchi M."/>
            <person name="Hirakata S."/>
            <person name="Ichikawa N."/>
            <person name="Ohji S."/>
            <person name="Yamazoe A."/>
            <person name="Fujita N."/>
        </authorList>
    </citation>
    <scope>NUCLEOTIDE SEQUENCE [LARGE SCALE GENOMIC DNA]</scope>
    <source>
        <strain evidence="2 3">NBRC 104587</strain>
    </source>
</reference>
<evidence type="ECO:0000313" key="3">
    <source>
        <dbReference type="Proteomes" id="UP000016567"/>
    </source>
</evidence>
<gene>
    <name evidence="1" type="ORF">VAZ01S_124_00040</name>
    <name evidence="2" type="ORF">VAZ01S_125_00020</name>
</gene>
<dbReference type="EMBL" id="BATL01000125">
    <property type="protein sequence ID" value="GAD78106.1"/>
    <property type="molecule type" value="Genomic_DNA"/>
</dbReference>
<evidence type="ECO:0000313" key="1">
    <source>
        <dbReference type="EMBL" id="GAD78100.1"/>
    </source>
</evidence>
<sequence length="58" mass="6620">MSYYQALIAHQPKCYYLPSHKAFANVTETPEHLPSDAVLITIEQAIALSEEWRQEASE</sequence>
<protein>
    <submittedName>
        <fullName evidence="2">Uncharacterized protein</fullName>
    </submittedName>
</protein>
<name>U3ADW0_9VIBR</name>
<proteinExistence type="predicted"/>
<accession>U3ADW0</accession>
<dbReference type="STRING" id="1219077.VAZ01S_124_00040"/>
<evidence type="ECO:0000313" key="2">
    <source>
        <dbReference type="EMBL" id="GAD78106.1"/>
    </source>
</evidence>
<keyword evidence="3" id="KW-1185">Reference proteome</keyword>